<dbReference type="PANTHER" id="PTHR42715:SF10">
    <property type="entry name" value="BETA-GLUCOSIDASE"/>
    <property type="match status" value="1"/>
</dbReference>
<comment type="similarity">
    <text evidence="1">Belongs to the glycosyl hydrolase 3 family.</text>
</comment>
<dbReference type="Pfam" id="PF14310">
    <property type="entry name" value="Fn3-like"/>
    <property type="match status" value="1"/>
</dbReference>
<proteinExistence type="inferred from homology"/>
<dbReference type="GO" id="GO:0004553">
    <property type="term" value="F:hydrolase activity, hydrolyzing O-glycosyl compounds"/>
    <property type="evidence" value="ECO:0007669"/>
    <property type="project" value="InterPro"/>
</dbReference>
<dbReference type="InterPro" id="IPR013783">
    <property type="entry name" value="Ig-like_fold"/>
</dbReference>
<feature type="domain" description="Fibronectin type III-like" evidence="3">
    <location>
        <begin position="671"/>
        <end position="740"/>
    </location>
</feature>
<dbReference type="Proteomes" id="UP000612899">
    <property type="component" value="Unassembled WGS sequence"/>
</dbReference>
<dbReference type="SUPFAM" id="SSF51445">
    <property type="entry name" value="(Trans)glycosidases"/>
    <property type="match status" value="1"/>
</dbReference>
<evidence type="ECO:0000313" key="5">
    <source>
        <dbReference type="Proteomes" id="UP000612899"/>
    </source>
</evidence>
<dbReference type="RefSeq" id="WP_239123931.1">
    <property type="nucleotide sequence ID" value="NZ_BONY01000023.1"/>
</dbReference>
<dbReference type="InterPro" id="IPR036881">
    <property type="entry name" value="Glyco_hydro_3_C_sf"/>
</dbReference>
<evidence type="ECO:0000259" key="3">
    <source>
        <dbReference type="SMART" id="SM01217"/>
    </source>
</evidence>
<dbReference type="Pfam" id="PF00933">
    <property type="entry name" value="Glyco_hydro_3"/>
    <property type="match status" value="1"/>
</dbReference>
<dbReference type="Gene3D" id="2.60.40.10">
    <property type="entry name" value="Immunoglobulins"/>
    <property type="match status" value="1"/>
</dbReference>
<keyword evidence="5" id="KW-1185">Reference proteome</keyword>
<dbReference type="SUPFAM" id="SSF52279">
    <property type="entry name" value="Beta-D-glucan exohydrolase, C-terminal domain"/>
    <property type="match status" value="1"/>
</dbReference>
<keyword evidence="2" id="KW-0378">Hydrolase</keyword>
<organism evidence="4 5">
    <name type="scientific">Rhizocola hellebori</name>
    <dbReference type="NCBI Taxonomy" id="1392758"/>
    <lineage>
        <taxon>Bacteria</taxon>
        <taxon>Bacillati</taxon>
        <taxon>Actinomycetota</taxon>
        <taxon>Actinomycetes</taxon>
        <taxon>Micromonosporales</taxon>
        <taxon>Micromonosporaceae</taxon>
        <taxon>Rhizocola</taxon>
    </lineage>
</organism>
<reference evidence="4" key="1">
    <citation type="submission" date="2021-01" db="EMBL/GenBank/DDBJ databases">
        <title>Whole genome shotgun sequence of Rhizocola hellebori NBRC 109834.</title>
        <authorList>
            <person name="Komaki H."/>
            <person name="Tamura T."/>
        </authorList>
    </citation>
    <scope>NUCLEOTIDE SEQUENCE</scope>
    <source>
        <strain evidence="4">NBRC 109834</strain>
    </source>
</reference>
<accession>A0A8J3Q8Q1</accession>
<dbReference type="SMART" id="SM01217">
    <property type="entry name" value="Fn3_like"/>
    <property type="match status" value="1"/>
</dbReference>
<dbReference type="InterPro" id="IPR050288">
    <property type="entry name" value="Cellulose_deg_GH3"/>
</dbReference>
<evidence type="ECO:0000256" key="2">
    <source>
        <dbReference type="ARBA" id="ARBA00022801"/>
    </source>
</evidence>
<evidence type="ECO:0000256" key="1">
    <source>
        <dbReference type="ARBA" id="ARBA00005336"/>
    </source>
</evidence>
<dbReference type="Gene3D" id="3.40.50.1700">
    <property type="entry name" value="Glycoside hydrolase family 3 C-terminal domain"/>
    <property type="match status" value="1"/>
</dbReference>
<dbReference type="GO" id="GO:0005975">
    <property type="term" value="P:carbohydrate metabolic process"/>
    <property type="evidence" value="ECO:0007669"/>
    <property type="project" value="InterPro"/>
</dbReference>
<dbReference type="FunFam" id="3.20.20.300:FF:000011">
    <property type="entry name" value="Glycosyl hydrolase"/>
    <property type="match status" value="1"/>
</dbReference>
<dbReference type="InterPro" id="IPR036962">
    <property type="entry name" value="Glyco_hydro_3_N_sf"/>
</dbReference>
<dbReference type="InterPro" id="IPR017853">
    <property type="entry name" value="GH"/>
</dbReference>
<comment type="caution">
    <text evidence="4">The sequence shown here is derived from an EMBL/GenBank/DDBJ whole genome shotgun (WGS) entry which is preliminary data.</text>
</comment>
<gene>
    <name evidence="4" type="ORF">Rhe02_40230</name>
</gene>
<dbReference type="AlphaFoldDB" id="A0A8J3Q8Q1"/>
<evidence type="ECO:0000313" key="4">
    <source>
        <dbReference type="EMBL" id="GIH05956.1"/>
    </source>
</evidence>
<dbReference type="InterPro" id="IPR026891">
    <property type="entry name" value="Fn3-like"/>
</dbReference>
<dbReference type="Gene3D" id="3.20.20.300">
    <property type="entry name" value="Glycoside hydrolase, family 3, N-terminal domain"/>
    <property type="match status" value="1"/>
</dbReference>
<dbReference type="EMBL" id="BONY01000023">
    <property type="protein sequence ID" value="GIH05956.1"/>
    <property type="molecule type" value="Genomic_DNA"/>
</dbReference>
<dbReference type="InterPro" id="IPR002772">
    <property type="entry name" value="Glyco_hydro_3_C"/>
</dbReference>
<dbReference type="InterPro" id="IPR001764">
    <property type="entry name" value="Glyco_hydro_3_N"/>
</dbReference>
<protein>
    <submittedName>
        <fullName evidence="4">Beta-glucosidase</fullName>
    </submittedName>
</protein>
<name>A0A8J3Q8Q1_9ACTN</name>
<dbReference type="PRINTS" id="PR00133">
    <property type="entry name" value="GLHYDRLASE3"/>
</dbReference>
<dbReference type="Pfam" id="PF01915">
    <property type="entry name" value="Glyco_hydro_3_C"/>
    <property type="match status" value="1"/>
</dbReference>
<dbReference type="PANTHER" id="PTHR42715">
    <property type="entry name" value="BETA-GLUCOSIDASE"/>
    <property type="match status" value="1"/>
</dbReference>
<sequence length="773" mass="81090">MGTPRMLNDHEPWRDPTLTVAERVADLLQRMTLQEKVAQLYSVWIGMDSASGDDDVAPFQHDLIDGTLDWRRLIGSGLGQLTRPFGTAPVDVATGMQTLAKLQAEIVAAGRFGIPAVAHEECLTGLLSLGATIYPTPLAWGATFNPALIEQLGARIGASMRALGLHQGLGPVLDVTRDARWGRTEETIGEDPYLVATIGTAYVKGMEAAGIVATLKHFAGYSGSRAARNFGPVSVGRREFTEVFLAPFEMAIRDGGARSVMHSYAEVDGIPAASDGGLLTDLLRGVWGFEGTVVADYFGIGFLERLHHVAGSPSEAAALALAAGVDVELPTVSCYGDPLISAVQAGTVPEALVDRAVTRVLRQKCELGLLEPGWSPLSAEPPPDLDSPAGRALARGVAEQSVVLLANDGTLPLAANTRIALIGPLADDPHGMLGCYSFPRHVGIHQPGQPLGVDVPSILDSLGRTDIVHIRGCDVDSGDRSGIEAAVAAATAADVSVVVLGDLAGLFGKGTSGEGCDVAELRLPGVQGELLEAVLATGAKVVLVLVAGRPYALGDYADRLAAVVQTFFPGEEGGPAVAAVLTGEVNPSGKLPISVPRQPGGQPGTYYAPTLGHRTEVSTVDPTALFPFGHGLSYTQFSWENPQISATECHVDSVVTVSLAVRNVGARAGAEVVQLYLHDPVAQVTRPVARLIGYARVELDPGQARRVEFTVPADLASFVGRQGHRVVEPGELELQLAASSTQVHHRLRLTLTGSERTVGHDRAMAAGVSYAEL</sequence>